<feature type="transmembrane region" description="Helical" evidence="2">
    <location>
        <begin position="449"/>
        <end position="473"/>
    </location>
</feature>
<feature type="region of interest" description="Disordered" evidence="1">
    <location>
        <begin position="95"/>
        <end position="135"/>
    </location>
</feature>
<evidence type="ECO:0000256" key="1">
    <source>
        <dbReference type="SAM" id="MobiDB-lite"/>
    </source>
</evidence>
<dbReference type="InterPro" id="IPR053001">
    <property type="entry name" value="MNNG_permease-like"/>
</dbReference>
<feature type="transmembrane region" description="Helical" evidence="2">
    <location>
        <begin position="71"/>
        <end position="88"/>
    </location>
</feature>
<proteinExistence type="predicted"/>
<feature type="transmembrane region" description="Helical" evidence="2">
    <location>
        <begin position="485"/>
        <end position="508"/>
    </location>
</feature>
<feature type="transmembrane region" description="Helical" evidence="2">
    <location>
        <begin position="539"/>
        <end position="560"/>
    </location>
</feature>
<dbReference type="STRING" id="2163413.A0A4P6XPP7"/>
<feature type="transmembrane region" description="Helical" evidence="2">
    <location>
        <begin position="148"/>
        <end position="170"/>
    </location>
</feature>
<gene>
    <name evidence="4" type="primary">MPUL0B08920</name>
    <name evidence="4" type="ORF">METSCH_B08920</name>
</gene>
<protein>
    <recommendedName>
        <fullName evidence="3">DUF3533 domain-containing protein</fullName>
    </recommendedName>
</protein>
<feature type="domain" description="DUF3533" evidence="3">
    <location>
        <begin position="151"/>
        <end position="550"/>
    </location>
</feature>
<dbReference type="EMBL" id="CP034457">
    <property type="protein sequence ID" value="QBM87684.1"/>
    <property type="molecule type" value="Genomic_DNA"/>
</dbReference>
<dbReference type="Proteomes" id="UP000292447">
    <property type="component" value="Chromosome II"/>
</dbReference>
<dbReference type="AlphaFoldDB" id="A0A4P6XPP7"/>
<dbReference type="PANTHER" id="PTHR34814">
    <property type="entry name" value="NITROSOGUANIDINE RESISTANCE PROTEIN SNG1"/>
    <property type="match status" value="1"/>
</dbReference>
<keyword evidence="2" id="KW-0812">Transmembrane</keyword>
<reference evidence="5" key="1">
    <citation type="submission" date="2019-03" db="EMBL/GenBank/DDBJ databases">
        <title>Snf2 controls pulcherriminic acid biosynthesis and connects pigmentation and antifungal activity of the yeast Metschnikowia pulcherrima.</title>
        <authorList>
            <person name="Gore-Lloyd D."/>
            <person name="Sumann I."/>
            <person name="Brachmann A.O."/>
            <person name="Schneeberger K."/>
            <person name="Ortiz-Merino R.A."/>
            <person name="Moreno-Beltran M."/>
            <person name="Schlaefli M."/>
            <person name="Kirner P."/>
            <person name="Santos Kron A."/>
            <person name="Wolfe K.H."/>
            <person name="Piel J."/>
            <person name="Ahrens C.H."/>
            <person name="Henk D."/>
            <person name="Freimoser F.M."/>
        </authorList>
    </citation>
    <scope>NUCLEOTIDE SEQUENCE [LARGE SCALE GENOMIC DNA]</scope>
    <source>
        <strain evidence="5">APC 1.2</strain>
    </source>
</reference>
<keyword evidence="2" id="KW-1133">Transmembrane helix</keyword>
<evidence type="ECO:0000256" key="2">
    <source>
        <dbReference type="SAM" id="Phobius"/>
    </source>
</evidence>
<evidence type="ECO:0000259" key="3">
    <source>
        <dbReference type="Pfam" id="PF12051"/>
    </source>
</evidence>
<dbReference type="InterPro" id="IPR022703">
    <property type="entry name" value="DUF3533"/>
</dbReference>
<name>A0A4P6XPP7_9ASCO</name>
<sequence>MVHFTTLHARRRRCGAPVTARAARFGRFAHTSVNLTIQPRPAGLCVSWPADVKFRSHRRGQCQPNCAKKSCYLKMCLMICCLLVFADFREEETMATPKPRSETQYSSSNGESVDEKKNDSPSKSPAKSDPEPQGMTWDDWKKLPMKFIRVYVVIFCMWLGLLSVYWGSLYRREDRVQNMKILVAVEDTEFLLLNSTVADPVIGPMFENLLRANRRLGHYVIANVTELSQVASKRNITLFEELESTVHEHKYWAALHVDTNTSAIVYDLLISGNTLSQDAASVELAITVIYESGRHFSALSQYVTKNLRRIQLDWINNYAPLAYGNMIQAYLTPLQQASLISLANSSFAGASFSYLPLFQLIDYRPAKSAAVLGPSELGLIYAQIFSFHQFNFSADLHNSVRERLRFRHFLWYRVLFSQLNHIMLALVYGLMTLAFQVPTDVAFGKSGFLVLWATMYMFISASGGLNECAGTLITFFDKKFLLPPWIISTIVFNISPTFAPFVLSPGFYRYGYAMPMLNAYEALKVIFFDTWKGTLGRNYGILAAWIVLTNIVLCFILSYISRKTRERTLKAAREQSQ</sequence>
<feature type="transmembrane region" description="Helical" evidence="2">
    <location>
        <begin position="410"/>
        <end position="437"/>
    </location>
</feature>
<dbReference type="PANTHER" id="PTHR34814:SF1">
    <property type="entry name" value="NITROSOGUANIDINE RESISTANCE PROTEIN SNG1"/>
    <property type="match status" value="1"/>
</dbReference>
<organism evidence="4 5">
    <name type="scientific">Metschnikowia aff. pulcherrima</name>
    <dbReference type="NCBI Taxonomy" id="2163413"/>
    <lineage>
        <taxon>Eukaryota</taxon>
        <taxon>Fungi</taxon>
        <taxon>Dikarya</taxon>
        <taxon>Ascomycota</taxon>
        <taxon>Saccharomycotina</taxon>
        <taxon>Pichiomycetes</taxon>
        <taxon>Metschnikowiaceae</taxon>
        <taxon>Metschnikowia</taxon>
    </lineage>
</organism>
<feature type="compositionally biased region" description="Basic and acidic residues" evidence="1">
    <location>
        <begin position="113"/>
        <end position="130"/>
    </location>
</feature>
<accession>A0A4P6XPP7</accession>
<evidence type="ECO:0000313" key="4">
    <source>
        <dbReference type="EMBL" id="QBM87684.1"/>
    </source>
</evidence>
<dbReference type="GO" id="GO:0016020">
    <property type="term" value="C:membrane"/>
    <property type="evidence" value="ECO:0007669"/>
    <property type="project" value="TreeGrafter"/>
</dbReference>
<keyword evidence="5" id="KW-1185">Reference proteome</keyword>
<feature type="compositionally biased region" description="Polar residues" evidence="1">
    <location>
        <begin position="102"/>
        <end position="111"/>
    </location>
</feature>
<keyword evidence="2" id="KW-0472">Membrane</keyword>
<evidence type="ECO:0000313" key="5">
    <source>
        <dbReference type="Proteomes" id="UP000292447"/>
    </source>
</evidence>
<dbReference type="Pfam" id="PF12051">
    <property type="entry name" value="DUF3533"/>
    <property type="match status" value="1"/>
</dbReference>